<dbReference type="InterPro" id="IPR005135">
    <property type="entry name" value="Endo/exonuclease/phosphatase"/>
</dbReference>
<dbReference type="GO" id="GO:0004519">
    <property type="term" value="F:endonuclease activity"/>
    <property type="evidence" value="ECO:0007669"/>
    <property type="project" value="UniProtKB-KW"/>
</dbReference>
<organism evidence="2 3">
    <name type="scientific">Mucilaginibacter jinjuensis</name>
    <dbReference type="NCBI Taxonomy" id="1176721"/>
    <lineage>
        <taxon>Bacteria</taxon>
        <taxon>Pseudomonadati</taxon>
        <taxon>Bacteroidota</taxon>
        <taxon>Sphingobacteriia</taxon>
        <taxon>Sphingobacteriales</taxon>
        <taxon>Sphingobacteriaceae</taxon>
        <taxon>Mucilaginibacter</taxon>
    </lineage>
</organism>
<dbReference type="Gene3D" id="3.60.10.10">
    <property type="entry name" value="Endonuclease/exonuclease/phosphatase"/>
    <property type="match status" value="1"/>
</dbReference>
<feature type="domain" description="Endonuclease/exonuclease/phosphatase" evidence="1">
    <location>
        <begin position="7"/>
        <end position="248"/>
    </location>
</feature>
<keyword evidence="2" id="KW-0378">Hydrolase</keyword>
<dbReference type="Proteomes" id="UP001216139">
    <property type="component" value="Chromosome"/>
</dbReference>
<dbReference type="PANTHER" id="PTHR14859:SF15">
    <property type="entry name" value="ENDONUCLEASE_EXONUCLEASE_PHOSPHATASE DOMAIN-CONTAINING PROTEIN"/>
    <property type="match status" value="1"/>
</dbReference>
<evidence type="ECO:0000313" key="3">
    <source>
        <dbReference type="Proteomes" id="UP001216139"/>
    </source>
</evidence>
<accession>A0ABY7TF18</accession>
<sequence>MQIQIVTINTWKCDGDYYQRRQVLANQLKTLTPHIIACQECFLSEDEKIDTLRFLAEELDMYYHFTPARFKNRLLGNDEVSSHSGLGVLSAFPIKVFAEFDLPISDADGERKVQQILIEITEQKRLLLTNVHLTHLQNAVELRKNQLTLIAQKTVDKNVEYNIICGDFNTTPDSEEIAQFKNQTKAIDCYETGDGKAPRISLIENNTERNVDYIFALPAGRLREYPTVTKSAIVLNTADESGVYPSDHFGISTTLITA</sequence>
<keyword evidence="2" id="KW-0255">Endonuclease</keyword>
<dbReference type="SUPFAM" id="SSF56219">
    <property type="entry name" value="DNase I-like"/>
    <property type="match status" value="1"/>
</dbReference>
<proteinExistence type="predicted"/>
<name>A0ABY7TF18_9SPHI</name>
<protein>
    <submittedName>
        <fullName evidence="2">Endonuclease/exonuclease/phosphatase family protein</fullName>
    </submittedName>
</protein>
<evidence type="ECO:0000313" key="2">
    <source>
        <dbReference type="EMBL" id="WCT14605.1"/>
    </source>
</evidence>
<dbReference type="InterPro" id="IPR036691">
    <property type="entry name" value="Endo/exonu/phosph_ase_sf"/>
</dbReference>
<reference evidence="2 3" key="1">
    <citation type="submission" date="2023-02" db="EMBL/GenBank/DDBJ databases">
        <title>Genome sequence of Mucilaginibacter jinjuensis strain KACC 16571.</title>
        <authorList>
            <person name="Kim S."/>
            <person name="Heo J."/>
            <person name="Kwon S.-W."/>
        </authorList>
    </citation>
    <scope>NUCLEOTIDE SEQUENCE [LARGE SCALE GENOMIC DNA]</scope>
    <source>
        <strain evidence="2 3">KACC 16571</strain>
    </source>
</reference>
<keyword evidence="3" id="KW-1185">Reference proteome</keyword>
<dbReference type="Pfam" id="PF03372">
    <property type="entry name" value="Exo_endo_phos"/>
    <property type="match status" value="1"/>
</dbReference>
<dbReference type="InterPro" id="IPR051916">
    <property type="entry name" value="GPI-anchor_lipid_remodeler"/>
</dbReference>
<dbReference type="EMBL" id="CP117167">
    <property type="protein sequence ID" value="WCT14605.1"/>
    <property type="molecule type" value="Genomic_DNA"/>
</dbReference>
<dbReference type="PANTHER" id="PTHR14859">
    <property type="entry name" value="CALCOFLUOR WHITE HYPERSENSITIVE PROTEIN PRECURSOR"/>
    <property type="match status" value="1"/>
</dbReference>
<keyword evidence="2" id="KW-0540">Nuclease</keyword>
<gene>
    <name evidence="2" type="ORF">PQO05_11730</name>
</gene>
<evidence type="ECO:0000259" key="1">
    <source>
        <dbReference type="Pfam" id="PF03372"/>
    </source>
</evidence>
<dbReference type="RefSeq" id="WP_273633101.1">
    <property type="nucleotide sequence ID" value="NZ_CP117167.1"/>
</dbReference>